<feature type="compositionally biased region" description="Pro residues" evidence="1">
    <location>
        <begin position="31"/>
        <end position="52"/>
    </location>
</feature>
<keyword evidence="2" id="KW-0812">Transmembrane</keyword>
<sequence length="179" mass="19045">MTDPYQPPSGYGPQFGAPGTGSGAPYGQPGYGPPSAPYSGPPSGPYPHPPSDPYGHLPADPYAQPPGFALAIGDIGITDRTVVTPSGTFTLRGAIWTVTDMSQSSERIPPWAIVMAILFFPFCFLGLLFLLVKERTLTGFVQVTVAADGRFHSTMVPVVNENTFMMVMQQVNHARSLSA</sequence>
<reference evidence="3 4" key="1">
    <citation type="journal article" date="2014" name="Appl. Environ. Microbiol.">
        <title>Insights into the Microbial Degradation of Rubber and Gutta-Percha by Analysis of the Complete Genome of Nocardia nova SH22a.</title>
        <authorList>
            <person name="Luo Q."/>
            <person name="Hiessl S."/>
            <person name="Poehlein A."/>
            <person name="Daniel R."/>
            <person name="Steinbuchel A."/>
        </authorList>
    </citation>
    <scope>NUCLEOTIDE SEQUENCE [LARGE SCALE GENOMIC DNA]</scope>
    <source>
        <strain evidence="3">SH22a</strain>
    </source>
</reference>
<dbReference type="EMBL" id="CP006850">
    <property type="protein sequence ID" value="AHH17249.1"/>
    <property type="molecule type" value="Genomic_DNA"/>
</dbReference>
<keyword evidence="4" id="KW-1185">Reference proteome</keyword>
<dbReference type="STRING" id="1415166.NONO_c24530"/>
<dbReference type="KEGG" id="nno:NONO_c24530"/>
<gene>
    <name evidence="3" type="ORF">NONO_c24530</name>
</gene>
<accession>W5TDJ7</accession>
<evidence type="ECO:0000313" key="4">
    <source>
        <dbReference type="Proteomes" id="UP000019150"/>
    </source>
</evidence>
<proteinExistence type="predicted"/>
<dbReference type="Proteomes" id="UP000019150">
    <property type="component" value="Chromosome"/>
</dbReference>
<evidence type="ECO:0000256" key="2">
    <source>
        <dbReference type="SAM" id="Phobius"/>
    </source>
</evidence>
<keyword evidence="2" id="KW-1133">Transmembrane helix</keyword>
<organism evidence="3 4">
    <name type="scientific">Nocardia nova SH22a</name>
    <dbReference type="NCBI Taxonomy" id="1415166"/>
    <lineage>
        <taxon>Bacteria</taxon>
        <taxon>Bacillati</taxon>
        <taxon>Actinomycetota</taxon>
        <taxon>Actinomycetes</taxon>
        <taxon>Mycobacteriales</taxon>
        <taxon>Nocardiaceae</taxon>
        <taxon>Nocardia</taxon>
    </lineage>
</organism>
<evidence type="ECO:0000313" key="3">
    <source>
        <dbReference type="EMBL" id="AHH17249.1"/>
    </source>
</evidence>
<name>W5TDJ7_9NOCA</name>
<dbReference type="eggNOG" id="ENOG503340R">
    <property type="taxonomic scope" value="Bacteria"/>
</dbReference>
<feature type="transmembrane region" description="Helical" evidence="2">
    <location>
        <begin position="111"/>
        <end position="132"/>
    </location>
</feature>
<dbReference type="PATRIC" id="fig|1415166.3.peg.2508"/>
<dbReference type="RefSeq" id="WP_025348727.1">
    <property type="nucleotide sequence ID" value="NZ_CP006850.1"/>
</dbReference>
<evidence type="ECO:0000256" key="1">
    <source>
        <dbReference type="SAM" id="MobiDB-lite"/>
    </source>
</evidence>
<protein>
    <submittedName>
        <fullName evidence="3">Uncharacterized protein</fullName>
    </submittedName>
</protein>
<dbReference type="AlphaFoldDB" id="W5TDJ7"/>
<dbReference type="OrthoDB" id="5111891at2"/>
<keyword evidence="2" id="KW-0472">Membrane</keyword>
<dbReference type="HOGENOM" id="CLU_097895_0_0_11"/>
<feature type="region of interest" description="Disordered" evidence="1">
    <location>
        <begin position="1"/>
        <end position="58"/>
    </location>
</feature>